<dbReference type="Proteomes" id="UP000001409">
    <property type="component" value="Chromosome"/>
</dbReference>
<dbReference type="InterPro" id="IPR059050">
    <property type="entry name" value="Rv3660c_N"/>
</dbReference>
<evidence type="ECO:0000313" key="4">
    <source>
        <dbReference type="Proteomes" id="UP000001409"/>
    </source>
</evidence>
<sequence>MQGPDILCGLPRPHPPEVGLPTARAHPPRGAGRPHFHPSSIGPLPGGPLPGGRRFPGYPHFPGSPSTKPGVIHRLEAASLRAGPAASRVWGMNAATHTTTTRTAGTARSTQSTRDQAILVAVEDPVLHPEAMHVAAATGRAIVDTTDPVDIHRHLNKVSAVLIDAPTAAGITNDRRRDRIFLLGSDPGPPDYHTALAIRAEQALLLPAQTAELLQALGREDESAPPGRHHATVTGVLGVAGGVGVSTIAAALARIRSATHRTVLVDAVPTSGGIDLLVGAEEITGARWPDLGFTRGAVKAEDVLAALPVMDETMFILSGARSPVGDTFDLGPDEVTAALTCLTAADGELEVVVDLNPGEITREVIPLLDHLILVVPAEVRAVAAAAERLRHLRAFPVPVSVVLRHRGWSGLDVIEVERILGTPVIAELGTITRLPRAVEMHGLTGTLPRPLVTVGNAIAAEIRGRG</sequence>
<proteinExistence type="predicted"/>
<dbReference type="KEGG" id="cef:CE0297"/>
<dbReference type="HOGENOM" id="CLU_042654_1_0_11"/>
<feature type="domain" description="Rv3660c-like CheY-like N-terminal" evidence="2">
    <location>
        <begin position="122"/>
        <end position="224"/>
    </location>
</feature>
<keyword evidence="4" id="KW-1185">Reference proteome</keyword>
<evidence type="ECO:0000256" key="1">
    <source>
        <dbReference type="SAM" id="MobiDB-lite"/>
    </source>
</evidence>
<dbReference type="Pfam" id="PF26563">
    <property type="entry name" value="Rv3660c_N"/>
    <property type="match status" value="1"/>
</dbReference>
<accession>Q8FST5</accession>
<feature type="region of interest" description="Disordered" evidence="1">
    <location>
        <begin position="1"/>
        <end position="64"/>
    </location>
</feature>
<dbReference type="InterPro" id="IPR027417">
    <property type="entry name" value="P-loop_NTPase"/>
</dbReference>
<dbReference type="EMBL" id="BA000035">
    <property type="protein sequence ID" value="BAC17107.1"/>
    <property type="molecule type" value="Genomic_DNA"/>
</dbReference>
<dbReference type="SUPFAM" id="SSF52540">
    <property type="entry name" value="P-loop containing nucleoside triphosphate hydrolases"/>
    <property type="match status" value="1"/>
</dbReference>
<dbReference type="STRING" id="196164.gene:10740694"/>
<organism evidence="3 4">
    <name type="scientific">Corynebacterium efficiens (strain DSM 44549 / YS-314 / AJ 12310 / JCM 11189 / NBRC 100395)</name>
    <dbReference type="NCBI Taxonomy" id="196164"/>
    <lineage>
        <taxon>Bacteria</taxon>
        <taxon>Bacillati</taxon>
        <taxon>Actinomycetota</taxon>
        <taxon>Actinomycetes</taxon>
        <taxon>Mycobacteriales</taxon>
        <taxon>Corynebacteriaceae</taxon>
        <taxon>Corynebacterium</taxon>
    </lineage>
</organism>
<protein>
    <recommendedName>
        <fullName evidence="2">Rv3660c-like CheY-like N-terminal domain-containing protein</fullName>
    </recommendedName>
</protein>
<dbReference type="InterPro" id="IPR022521">
    <property type="entry name" value="Rv3660c"/>
</dbReference>
<reference evidence="3 4" key="1">
    <citation type="journal article" date="2003" name="Genome Res.">
        <title>Comparative complete genome sequence analysis of the amino acid replacements responsible for the thermostability of Corynebacterium efficiens.</title>
        <authorList>
            <person name="Nishio Y."/>
            <person name="Nakamura Y."/>
            <person name="Kawarabayasi Y."/>
            <person name="Usuda Y."/>
            <person name="Kimura E."/>
            <person name="Sugimoto S."/>
            <person name="Matsui K."/>
            <person name="Yamagishi A."/>
            <person name="Kikuchi H."/>
            <person name="Ikeo K."/>
            <person name="Gojobori T."/>
        </authorList>
    </citation>
    <scope>NUCLEOTIDE SEQUENCE [LARGE SCALE GENOMIC DNA]</scope>
    <source>
        <strain evidence="4">DSM 44549 / YS-314 / AJ 12310 / JCM 11189 / NBRC 100395</strain>
    </source>
</reference>
<dbReference type="Gene3D" id="3.40.50.300">
    <property type="entry name" value="P-loop containing nucleotide triphosphate hydrolases"/>
    <property type="match status" value="1"/>
</dbReference>
<dbReference type="eggNOG" id="COG0455">
    <property type="taxonomic scope" value="Bacteria"/>
</dbReference>
<name>Q8FST5_COREF</name>
<evidence type="ECO:0000259" key="2">
    <source>
        <dbReference type="Pfam" id="PF26563"/>
    </source>
</evidence>
<dbReference type="NCBIfam" id="TIGR03815">
    <property type="entry name" value="CpaE_hom_Actino"/>
    <property type="match status" value="1"/>
</dbReference>
<dbReference type="AlphaFoldDB" id="Q8FST5"/>
<evidence type="ECO:0000313" key="3">
    <source>
        <dbReference type="EMBL" id="BAC17107.1"/>
    </source>
</evidence>